<feature type="domain" description="HTH lysR-type" evidence="6">
    <location>
        <begin position="1"/>
        <end position="58"/>
    </location>
</feature>
<dbReference type="Pfam" id="PF03466">
    <property type="entry name" value="LysR_substrate"/>
    <property type="match status" value="1"/>
</dbReference>
<organism evidence="7 8">
    <name type="scientific">Leucothrix arctica</name>
    <dbReference type="NCBI Taxonomy" id="1481894"/>
    <lineage>
        <taxon>Bacteria</taxon>
        <taxon>Pseudomonadati</taxon>
        <taxon>Pseudomonadota</taxon>
        <taxon>Gammaproteobacteria</taxon>
        <taxon>Thiotrichales</taxon>
        <taxon>Thiotrichaceae</taxon>
        <taxon>Leucothrix</taxon>
    </lineage>
</organism>
<keyword evidence="2" id="KW-0805">Transcription regulation</keyword>
<dbReference type="PRINTS" id="PR00039">
    <property type="entry name" value="HTHLYSR"/>
</dbReference>
<dbReference type="Gene3D" id="1.10.10.10">
    <property type="entry name" value="Winged helix-like DNA-binding domain superfamily/Winged helix DNA-binding domain"/>
    <property type="match status" value="1"/>
</dbReference>
<dbReference type="CDD" id="cd05466">
    <property type="entry name" value="PBP2_LTTR_substrate"/>
    <property type="match status" value="1"/>
</dbReference>
<reference evidence="7 8" key="1">
    <citation type="submission" date="2018-05" db="EMBL/GenBank/DDBJ databases">
        <title>Leucothrix arctica sp. nov., isolated from Arctic seawater.</title>
        <authorList>
            <person name="Choi A."/>
            <person name="Baek K."/>
        </authorList>
    </citation>
    <scope>NUCLEOTIDE SEQUENCE [LARGE SCALE GENOMIC DNA]</scope>
    <source>
        <strain evidence="7 8">IMCC9719</strain>
    </source>
</reference>
<evidence type="ECO:0000256" key="5">
    <source>
        <dbReference type="SAM" id="Coils"/>
    </source>
</evidence>
<evidence type="ECO:0000256" key="2">
    <source>
        <dbReference type="ARBA" id="ARBA00023015"/>
    </source>
</evidence>
<dbReference type="OrthoDB" id="646694at2"/>
<dbReference type="GO" id="GO:0003677">
    <property type="term" value="F:DNA binding"/>
    <property type="evidence" value="ECO:0007669"/>
    <property type="project" value="UniProtKB-KW"/>
</dbReference>
<keyword evidence="5" id="KW-0175">Coiled coil</keyword>
<accession>A0A317CAV7</accession>
<keyword evidence="4" id="KW-0804">Transcription</keyword>
<dbReference type="Proteomes" id="UP000245506">
    <property type="component" value="Unassembled WGS sequence"/>
</dbReference>
<dbReference type="InterPro" id="IPR036388">
    <property type="entry name" value="WH-like_DNA-bd_sf"/>
</dbReference>
<dbReference type="InterPro" id="IPR000847">
    <property type="entry name" value="LysR_HTH_N"/>
</dbReference>
<proteinExistence type="inferred from homology"/>
<dbReference type="AlphaFoldDB" id="A0A317CAV7"/>
<dbReference type="RefSeq" id="WP_109823606.1">
    <property type="nucleotide sequence ID" value="NZ_QGKL01000032.1"/>
</dbReference>
<evidence type="ECO:0000256" key="1">
    <source>
        <dbReference type="ARBA" id="ARBA00009437"/>
    </source>
</evidence>
<dbReference type="SUPFAM" id="SSF46785">
    <property type="entry name" value="Winged helix' DNA-binding domain"/>
    <property type="match status" value="1"/>
</dbReference>
<protein>
    <submittedName>
        <fullName evidence="7">LysR family transcriptional regulator</fullName>
    </submittedName>
</protein>
<dbReference type="InterPro" id="IPR050950">
    <property type="entry name" value="HTH-type_LysR_regulators"/>
</dbReference>
<evidence type="ECO:0000256" key="4">
    <source>
        <dbReference type="ARBA" id="ARBA00023163"/>
    </source>
</evidence>
<evidence type="ECO:0000256" key="3">
    <source>
        <dbReference type="ARBA" id="ARBA00023125"/>
    </source>
</evidence>
<dbReference type="SUPFAM" id="SSF53850">
    <property type="entry name" value="Periplasmic binding protein-like II"/>
    <property type="match status" value="1"/>
</dbReference>
<evidence type="ECO:0000313" key="8">
    <source>
        <dbReference type="Proteomes" id="UP000245506"/>
    </source>
</evidence>
<comment type="similarity">
    <text evidence="1">Belongs to the LysR transcriptional regulatory family.</text>
</comment>
<comment type="caution">
    <text evidence="7">The sequence shown here is derived from an EMBL/GenBank/DDBJ whole genome shotgun (WGS) entry which is preliminary data.</text>
</comment>
<dbReference type="PANTHER" id="PTHR30419">
    <property type="entry name" value="HTH-TYPE TRANSCRIPTIONAL REGULATOR YBHD"/>
    <property type="match status" value="1"/>
</dbReference>
<dbReference type="GO" id="GO:0003700">
    <property type="term" value="F:DNA-binding transcription factor activity"/>
    <property type="evidence" value="ECO:0007669"/>
    <property type="project" value="InterPro"/>
</dbReference>
<evidence type="ECO:0000313" key="7">
    <source>
        <dbReference type="EMBL" id="PWQ95678.1"/>
    </source>
</evidence>
<name>A0A317CAV7_9GAMM</name>
<dbReference type="EMBL" id="QGKL01000032">
    <property type="protein sequence ID" value="PWQ95678.1"/>
    <property type="molecule type" value="Genomic_DNA"/>
</dbReference>
<evidence type="ECO:0000259" key="6">
    <source>
        <dbReference type="PROSITE" id="PS50931"/>
    </source>
</evidence>
<gene>
    <name evidence="7" type="ORF">DKT75_11635</name>
</gene>
<dbReference type="InterPro" id="IPR005119">
    <property type="entry name" value="LysR_subst-bd"/>
</dbReference>
<dbReference type="GO" id="GO:0005829">
    <property type="term" value="C:cytosol"/>
    <property type="evidence" value="ECO:0007669"/>
    <property type="project" value="TreeGrafter"/>
</dbReference>
<feature type="coiled-coil region" evidence="5">
    <location>
        <begin position="115"/>
        <end position="142"/>
    </location>
</feature>
<keyword evidence="3" id="KW-0238">DNA-binding</keyword>
<dbReference type="Gene3D" id="3.40.190.10">
    <property type="entry name" value="Periplasmic binding protein-like II"/>
    <property type="match status" value="2"/>
</dbReference>
<dbReference type="InterPro" id="IPR036390">
    <property type="entry name" value="WH_DNA-bd_sf"/>
</dbReference>
<dbReference type="PROSITE" id="PS50931">
    <property type="entry name" value="HTH_LYSR"/>
    <property type="match status" value="1"/>
</dbReference>
<keyword evidence="8" id="KW-1185">Reference proteome</keyword>
<dbReference type="Pfam" id="PF00126">
    <property type="entry name" value="HTH_1"/>
    <property type="match status" value="1"/>
</dbReference>
<sequence length="300" mass="33529">MNIKQLKFAKAVVENESFSLAAKQCFVSQPTLSNGIQALENEFGFVLFKRTTRSVQLSSFGAEVLPFITSILNAEKALFDHIEKSKNVEKSIIRLGVSPLVNNEMILLIIAAYKKINARCEILVNENNLDDLQRELDNELLDIIFVPNVPGMKSKKVNEGVFLYEEALHVIMKNSLFNEEKITLSSLGDETILMVPDSCGLSVITRGMFKTTGKIFKEYGGKANSYHVLANWAYSGLGVALLPKSKIPDHIKDSVTLFKNGNVVKIKYEARWSDHSIITQEFLNFSQEHLVNISGGLVKN</sequence>